<evidence type="ECO:0000256" key="4">
    <source>
        <dbReference type="ARBA" id="ARBA00022692"/>
    </source>
</evidence>
<dbReference type="EMBL" id="AP018827">
    <property type="protein sequence ID" value="BBF80222.1"/>
    <property type="molecule type" value="Genomic_DNA"/>
</dbReference>
<evidence type="ECO:0000259" key="10">
    <source>
        <dbReference type="Pfam" id="PF07670"/>
    </source>
</evidence>
<accession>A0A3G9FYM4</accession>
<evidence type="ECO:0000256" key="1">
    <source>
        <dbReference type="ARBA" id="ARBA00004651"/>
    </source>
</evidence>
<dbReference type="GO" id="GO:0005337">
    <property type="term" value="F:nucleoside transmembrane transporter activity"/>
    <property type="evidence" value="ECO:0007669"/>
    <property type="project" value="InterPro"/>
</dbReference>
<dbReference type="PANTHER" id="PTHR10590:SF4">
    <property type="entry name" value="SOLUTE CARRIER FAMILY 28 MEMBER 3"/>
    <property type="match status" value="1"/>
</dbReference>
<feature type="transmembrane region" description="Helical" evidence="7">
    <location>
        <begin position="28"/>
        <end position="47"/>
    </location>
</feature>
<organism evidence="11 12">
    <name type="scientific">Asticcacaulis excentricus</name>
    <dbReference type="NCBI Taxonomy" id="78587"/>
    <lineage>
        <taxon>Bacteria</taxon>
        <taxon>Pseudomonadati</taxon>
        <taxon>Pseudomonadota</taxon>
        <taxon>Alphaproteobacteria</taxon>
        <taxon>Caulobacterales</taxon>
        <taxon>Caulobacteraceae</taxon>
        <taxon>Asticcacaulis</taxon>
    </lineage>
</organism>
<evidence type="ECO:0000259" key="8">
    <source>
        <dbReference type="Pfam" id="PF01773"/>
    </source>
</evidence>
<keyword evidence="5 7" id="KW-1133">Transmembrane helix</keyword>
<name>A0A3G9FYM4_9CAUL</name>
<feature type="transmembrane region" description="Helical" evidence="7">
    <location>
        <begin position="278"/>
        <end position="300"/>
    </location>
</feature>
<keyword evidence="6 7" id="KW-0472">Membrane</keyword>
<reference evidence="12" key="2">
    <citation type="journal article" date="2017" name="Plant Physiol. Biochem.">
        <title>Differential oxidative and antioxidative response of duckweed Lemna minor toward plant growth promoting/inhibiting bacteria.</title>
        <authorList>
            <person name="Ishizawa H."/>
            <person name="Kuroda M."/>
            <person name="Morikawa M."/>
            <person name="Ike M."/>
        </authorList>
    </citation>
    <scope>NUCLEOTIDE SEQUENCE [LARGE SCALE GENOMIC DNA]</scope>
    <source>
        <strain evidence="12">M6</strain>
    </source>
</reference>
<dbReference type="Pfam" id="PF07662">
    <property type="entry name" value="Nucleos_tra2_C"/>
    <property type="match status" value="1"/>
</dbReference>
<feature type="transmembrane region" description="Helical" evidence="7">
    <location>
        <begin position="148"/>
        <end position="170"/>
    </location>
</feature>
<evidence type="ECO:0000256" key="2">
    <source>
        <dbReference type="ARBA" id="ARBA00009033"/>
    </source>
</evidence>
<feature type="transmembrane region" description="Helical" evidence="7">
    <location>
        <begin position="190"/>
        <end position="210"/>
    </location>
</feature>
<proteinExistence type="inferred from homology"/>
<dbReference type="InterPro" id="IPR008276">
    <property type="entry name" value="C_nuclsd_transpt"/>
</dbReference>
<dbReference type="AlphaFoldDB" id="A0A3G9FYM4"/>
<dbReference type="InterPro" id="IPR011657">
    <property type="entry name" value="CNT_C_dom"/>
</dbReference>
<feature type="transmembrane region" description="Helical" evidence="7">
    <location>
        <begin position="412"/>
        <end position="431"/>
    </location>
</feature>
<dbReference type="InterPro" id="IPR011642">
    <property type="entry name" value="Gate_dom"/>
</dbReference>
<feature type="domain" description="Nucleoside transporter/FeoB GTPase Gate" evidence="10">
    <location>
        <begin position="117"/>
        <end position="214"/>
    </location>
</feature>
<protein>
    <submittedName>
        <fullName evidence="11">Nucleoside permease NupC</fullName>
    </submittedName>
</protein>
<dbReference type="Pfam" id="PF07670">
    <property type="entry name" value="Gate"/>
    <property type="match status" value="1"/>
</dbReference>
<evidence type="ECO:0000313" key="12">
    <source>
        <dbReference type="Proteomes" id="UP000278756"/>
    </source>
</evidence>
<evidence type="ECO:0000256" key="5">
    <source>
        <dbReference type="ARBA" id="ARBA00022989"/>
    </source>
</evidence>
<evidence type="ECO:0000256" key="7">
    <source>
        <dbReference type="SAM" id="Phobius"/>
    </source>
</evidence>
<dbReference type="InterPro" id="IPR002668">
    <property type="entry name" value="CNT_N_dom"/>
</dbReference>
<evidence type="ECO:0000256" key="3">
    <source>
        <dbReference type="ARBA" id="ARBA00022475"/>
    </source>
</evidence>
<gene>
    <name evidence="11" type="ORF">EM6_0800</name>
</gene>
<evidence type="ECO:0000259" key="9">
    <source>
        <dbReference type="Pfam" id="PF07662"/>
    </source>
</evidence>
<dbReference type="GO" id="GO:0005886">
    <property type="term" value="C:plasma membrane"/>
    <property type="evidence" value="ECO:0007669"/>
    <property type="project" value="UniProtKB-SubCell"/>
</dbReference>
<comment type="subcellular location">
    <subcellularLocation>
        <location evidence="1">Cell membrane</location>
        <topology evidence="1">Multi-pass membrane protein</topology>
    </subcellularLocation>
</comment>
<feature type="domain" description="Concentrative nucleoside transporter N-terminal" evidence="8">
    <location>
        <begin position="34"/>
        <end position="106"/>
    </location>
</feature>
<dbReference type="GO" id="GO:0015293">
    <property type="term" value="F:symporter activity"/>
    <property type="evidence" value="ECO:0007669"/>
    <property type="project" value="TreeGrafter"/>
</dbReference>
<evidence type="ECO:0000256" key="6">
    <source>
        <dbReference type="ARBA" id="ARBA00023136"/>
    </source>
</evidence>
<dbReference type="RefSeq" id="WP_197723587.1">
    <property type="nucleotide sequence ID" value="NZ_AP018827.1"/>
</dbReference>
<sequence>MAASASASVPSVTGLSSGLPSGLTSNHWLIGIGGIVTLLLIAFLVSADRKAIRLRMVACAFALQVLIGVLVLHTSWGKAGVQAIAHGVEALMGYSKGAIDMLFGGLVNVPGGAGFAINVLPVIVFFAALASVLYYLKIMQLIIKVIGGGLGFIIGISRVEALAAAANVLVGQSESPLVVRPYLAGLTKAQLFAIMASGMAGVAGTILAAYAQIGIKIDYLLAASFMSAPGGLLMAKIIIPDPKGAVIHSPEPIMEDADHHPKSLLAAISDGVQDGLKIAISVGGMVLAFVALIALLNGILGGIGGLFGYPDLTLQGILGFVFAPVMFLINIPWNEAVAAGGLFGEKLIMNEFVAYLHLMEEGGQLSPRSTAIMSFALCGFANLSSIAIQLAVIGGLAPNQRDMIVKLGPRALLAATLANLMNAAIAGLLLFN</sequence>
<dbReference type="PANTHER" id="PTHR10590">
    <property type="entry name" value="SODIUM/NUCLEOSIDE COTRANSPORTER"/>
    <property type="match status" value="1"/>
</dbReference>
<feature type="transmembrane region" description="Helical" evidence="7">
    <location>
        <begin position="312"/>
        <end position="331"/>
    </location>
</feature>
<dbReference type="Pfam" id="PF01773">
    <property type="entry name" value="Nucleos_tra2_N"/>
    <property type="match status" value="1"/>
</dbReference>
<feature type="transmembrane region" description="Helical" evidence="7">
    <location>
        <begin position="54"/>
        <end position="72"/>
    </location>
</feature>
<reference evidence="12" key="1">
    <citation type="journal article" date="2017" name="Biotechnol. Biofuels">
        <title>Evaluation of environmental bacterial communities as a factor affecting the growth of duckweed Lemna minor.</title>
        <authorList>
            <person name="Ishizawa H."/>
            <person name="Kuroda M."/>
            <person name="Morikawa M."/>
            <person name="Ike M."/>
        </authorList>
    </citation>
    <scope>NUCLEOTIDE SEQUENCE [LARGE SCALE GENOMIC DNA]</scope>
    <source>
        <strain evidence="12">M6</strain>
    </source>
</reference>
<dbReference type="Proteomes" id="UP000278756">
    <property type="component" value="Chromosome 1"/>
</dbReference>
<keyword evidence="3" id="KW-1003">Cell membrane</keyword>
<feature type="transmembrane region" description="Helical" evidence="7">
    <location>
        <begin position="370"/>
        <end position="392"/>
    </location>
</feature>
<feature type="domain" description="Concentrative nucleoside transporter C-terminal" evidence="9">
    <location>
        <begin position="219"/>
        <end position="427"/>
    </location>
</feature>
<keyword evidence="4 7" id="KW-0812">Transmembrane</keyword>
<feature type="transmembrane region" description="Helical" evidence="7">
    <location>
        <begin position="115"/>
        <end position="136"/>
    </location>
</feature>
<comment type="similarity">
    <text evidence="2">Belongs to the concentrative nucleoside transporter (CNT) (TC 2.A.41) family.</text>
</comment>
<evidence type="ECO:0000313" key="11">
    <source>
        <dbReference type="EMBL" id="BBF80222.1"/>
    </source>
</evidence>